<dbReference type="AlphaFoldDB" id="N6WW45"/>
<dbReference type="HOGENOM" id="CLU_117671_0_0_6"/>
<dbReference type="PROSITE" id="PS51257">
    <property type="entry name" value="PROKAR_LIPOPROTEIN"/>
    <property type="match status" value="1"/>
</dbReference>
<name>N6WW45_9GAMM</name>
<dbReference type="eggNOG" id="ENOG5032V58">
    <property type="taxonomic scope" value="Bacteria"/>
</dbReference>
<evidence type="ECO:0008006" key="4">
    <source>
        <dbReference type="Google" id="ProtNLM"/>
    </source>
</evidence>
<keyword evidence="1" id="KW-0732">Signal</keyword>
<accession>N6WW45</accession>
<evidence type="ECO:0000313" key="2">
    <source>
        <dbReference type="EMBL" id="ENO15237.1"/>
    </source>
</evidence>
<proteinExistence type="predicted"/>
<feature type="chain" id="PRO_5004127349" description="DUF2931 family protein" evidence="1">
    <location>
        <begin position="21"/>
        <end position="192"/>
    </location>
</feature>
<dbReference type="EMBL" id="APLQ01000011">
    <property type="protein sequence ID" value="ENO15237.1"/>
    <property type="molecule type" value="Genomic_DNA"/>
</dbReference>
<dbReference type="RefSeq" id="WP_004579533.1">
    <property type="nucleotide sequence ID" value="NZ_AP028878.1"/>
</dbReference>
<dbReference type="Proteomes" id="UP000013165">
    <property type="component" value="Unassembled WGS sequence"/>
</dbReference>
<feature type="signal peptide" evidence="1">
    <location>
        <begin position="1"/>
        <end position="20"/>
    </location>
</feature>
<protein>
    <recommendedName>
        <fullName evidence="4">DUF2931 family protein</fullName>
    </recommendedName>
</protein>
<comment type="caution">
    <text evidence="2">The sequence shown here is derived from an EMBL/GenBank/DDBJ whole genome shotgun (WGS) entry which is preliminary data.</text>
</comment>
<reference evidence="2 3" key="1">
    <citation type="journal article" date="2013" name="Genome Announc.">
        <title>Genome Sequence of the Polycyclic Aromatic Hydrocarbon-Degrading Bacterium Strain Marinobacter nanhaiticus D15-8WT.</title>
        <authorList>
            <person name="Cui Z."/>
            <person name="Gao W."/>
            <person name="Li Q."/>
            <person name="Xu G."/>
            <person name="Zheng L."/>
        </authorList>
    </citation>
    <scope>NUCLEOTIDE SEQUENCE [LARGE SCALE GENOMIC DNA]</scope>
    <source>
        <strain evidence="2 3">D15-8W</strain>
    </source>
</reference>
<gene>
    <name evidence="2" type="ORF">J057_07801</name>
</gene>
<sequence>MARSLLLLLCIGLLAGCSNRLLPPANVEDPVQVHLMDHGRHPSLLLPNKEGGWIRYVYGEWRWYADDDTGFWRGIQAMLWPTQAAIGRLSIDHLPRPGRSEAIPEGFLRLYSFEVATQRAATLRKRLDSHFEEPERQTFQPRYNLYFVPYPESYWVFNQSNQVMKRWLEELGAEVHGPGLFSEWQLEGQDGL</sequence>
<dbReference type="PATRIC" id="fig|626887.3.peg.1554"/>
<keyword evidence="3" id="KW-1185">Reference proteome</keyword>
<evidence type="ECO:0000313" key="3">
    <source>
        <dbReference type="Proteomes" id="UP000013165"/>
    </source>
</evidence>
<dbReference type="OrthoDB" id="465835at2"/>
<organism evidence="2 3">
    <name type="scientific">Marinobacter nanhaiticus D15-8W</name>
    <dbReference type="NCBI Taxonomy" id="626887"/>
    <lineage>
        <taxon>Bacteria</taxon>
        <taxon>Pseudomonadati</taxon>
        <taxon>Pseudomonadota</taxon>
        <taxon>Gammaproteobacteria</taxon>
        <taxon>Pseudomonadales</taxon>
        <taxon>Marinobacteraceae</taxon>
        <taxon>Marinobacter</taxon>
    </lineage>
</organism>
<evidence type="ECO:0000256" key="1">
    <source>
        <dbReference type="SAM" id="SignalP"/>
    </source>
</evidence>